<keyword evidence="2" id="KW-1185">Reference proteome</keyword>
<dbReference type="InterPro" id="IPR036390">
    <property type="entry name" value="WH_DNA-bd_sf"/>
</dbReference>
<reference evidence="1" key="1">
    <citation type="submission" date="2020-08" db="EMBL/GenBank/DDBJ databases">
        <title>Genome public.</title>
        <authorList>
            <person name="Liu C."/>
            <person name="Sun Q."/>
        </authorList>
    </citation>
    <scope>NUCLEOTIDE SEQUENCE</scope>
    <source>
        <strain evidence="1">NSJ-12</strain>
    </source>
</reference>
<dbReference type="RefSeq" id="WP_249334507.1">
    <property type="nucleotide sequence ID" value="NZ_JACRSY010000058.1"/>
</dbReference>
<dbReference type="AlphaFoldDB" id="A0A926IB40"/>
<sequence length="80" mass="9341">MDKLDYAILNVLQENQCFRKIQAITRNDIMNVLEIKKVTLHRRVNQLVLSGYIAKGLHEGREHTYYITDIGLKLLEEELG</sequence>
<proteinExistence type="predicted"/>
<dbReference type="Proteomes" id="UP000655830">
    <property type="component" value="Unassembled WGS sequence"/>
</dbReference>
<gene>
    <name evidence="1" type="ORF">H8718_18820</name>
</gene>
<dbReference type="EMBL" id="JACRSY010000058">
    <property type="protein sequence ID" value="MBC8581540.1"/>
    <property type="molecule type" value="Genomic_DNA"/>
</dbReference>
<accession>A0A926IB40</accession>
<dbReference type="Gene3D" id="1.10.10.10">
    <property type="entry name" value="Winged helix-like DNA-binding domain superfamily/Winged helix DNA-binding domain"/>
    <property type="match status" value="1"/>
</dbReference>
<comment type="caution">
    <text evidence="1">The sequence shown here is derived from an EMBL/GenBank/DDBJ whole genome shotgun (WGS) entry which is preliminary data.</text>
</comment>
<organism evidence="1 2">
    <name type="scientific">Zhenhengia yiwuensis</name>
    <dbReference type="NCBI Taxonomy" id="2763666"/>
    <lineage>
        <taxon>Bacteria</taxon>
        <taxon>Bacillati</taxon>
        <taxon>Bacillota</taxon>
        <taxon>Clostridia</taxon>
        <taxon>Lachnospirales</taxon>
        <taxon>Lachnospiraceae</taxon>
        <taxon>Zhenhengia</taxon>
    </lineage>
</organism>
<dbReference type="InterPro" id="IPR036388">
    <property type="entry name" value="WH-like_DNA-bd_sf"/>
</dbReference>
<protein>
    <submittedName>
        <fullName evidence="1">Winged helix-turn-helix domain-containing protein</fullName>
    </submittedName>
</protein>
<evidence type="ECO:0000313" key="2">
    <source>
        <dbReference type="Proteomes" id="UP000655830"/>
    </source>
</evidence>
<evidence type="ECO:0000313" key="1">
    <source>
        <dbReference type="EMBL" id="MBC8581540.1"/>
    </source>
</evidence>
<name>A0A926IB40_9FIRM</name>
<dbReference type="SUPFAM" id="SSF46785">
    <property type="entry name" value="Winged helix' DNA-binding domain"/>
    <property type="match status" value="1"/>
</dbReference>